<dbReference type="InterPro" id="IPR045864">
    <property type="entry name" value="aa-tRNA-synth_II/BPL/LPL"/>
</dbReference>
<dbReference type="RefSeq" id="WP_346823036.1">
    <property type="nucleotide sequence ID" value="NZ_JBDKWZ010000013.1"/>
</dbReference>
<dbReference type="Proteomes" id="UP001403385">
    <property type="component" value="Unassembled WGS sequence"/>
</dbReference>
<dbReference type="GO" id="GO:0004077">
    <property type="term" value="F:biotin--[biotin carboxyl-carrier protein] ligase activity"/>
    <property type="evidence" value="ECO:0007669"/>
    <property type="project" value="UniProtKB-EC"/>
</dbReference>
<protein>
    <submittedName>
        <fullName evidence="3">Biotin--[acetyl-CoA-carboxylase] ligase</fullName>
        <ecNumber evidence="3">6.3.4.15</ecNumber>
    </submittedName>
</protein>
<evidence type="ECO:0000313" key="3">
    <source>
        <dbReference type="EMBL" id="MEN7550255.1"/>
    </source>
</evidence>
<organism evidence="3 4">
    <name type="scientific">Rapidithrix thailandica</name>
    <dbReference type="NCBI Taxonomy" id="413964"/>
    <lineage>
        <taxon>Bacteria</taxon>
        <taxon>Pseudomonadati</taxon>
        <taxon>Bacteroidota</taxon>
        <taxon>Cytophagia</taxon>
        <taxon>Cytophagales</taxon>
        <taxon>Flammeovirgaceae</taxon>
        <taxon>Rapidithrix</taxon>
    </lineage>
</organism>
<dbReference type="InterPro" id="IPR004408">
    <property type="entry name" value="Biotin_CoA_COase_ligase"/>
</dbReference>
<dbReference type="CDD" id="cd16442">
    <property type="entry name" value="BPL"/>
    <property type="match status" value="1"/>
</dbReference>
<sequence>MYKSFTNTSFLGKKVIYLPSCQSTNDIAADFIRKGEAGEGSLVITSEQTAARGQRGNSWESSPYQNLTFSLVFTPTFLQPVDQFQLSMAVSLGIRDFLSQHLSPEVKVKWPNDLYFREKKLCGILIENQLQGHTLEYSIAGIGLNINQQQFTHSRAGSLSQFTGKTYVLNDLLEELLPLLEHRYLELKRLEWGQLKATYQKELLGFQAIRKYREVASGRTFRGQVLGINQSGQLAIHDLDLKSKVYYFKFKEVEFLMNNVSG</sequence>
<dbReference type="PROSITE" id="PS51733">
    <property type="entry name" value="BPL_LPL_CATALYTIC"/>
    <property type="match status" value="1"/>
</dbReference>
<dbReference type="EMBL" id="JBDKWZ010000013">
    <property type="protein sequence ID" value="MEN7550255.1"/>
    <property type="molecule type" value="Genomic_DNA"/>
</dbReference>
<dbReference type="GO" id="GO:0005737">
    <property type="term" value="C:cytoplasm"/>
    <property type="evidence" value="ECO:0007669"/>
    <property type="project" value="TreeGrafter"/>
</dbReference>
<evidence type="ECO:0000313" key="4">
    <source>
        <dbReference type="Proteomes" id="UP001403385"/>
    </source>
</evidence>
<dbReference type="Gene3D" id="3.30.930.10">
    <property type="entry name" value="Bira Bifunctional Protein, Domain 2"/>
    <property type="match status" value="1"/>
</dbReference>
<accession>A0AAW9S504</accession>
<proteinExistence type="predicted"/>
<reference evidence="3 4" key="1">
    <citation type="submission" date="2024-04" db="EMBL/GenBank/DDBJ databases">
        <title>Novel genus in family Flammeovirgaceae.</title>
        <authorList>
            <person name="Nguyen T.H."/>
            <person name="Vuong T.Q."/>
            <person name="Le H."/>
            <person name="Kim S.-G."/>
        </authorList>
    </citation>
    <scope>NUCLEOTIDE SEQUENCE [LARGE SCALE GENOMIC DNA]</scope>
    <source>
        <strain evidence="3 4">JCM 23209</strain>
    </source>
</reference>
<evidence type="ECO:0000256" key="1">
    <source>
        <dbReference type="ARBA" id="ARBA00022598"/>
    </source>
</evidence>
<dbReference type="PANTHER" id="PTHR12835:SF5">
    <property type="entry name" value="BIOTIN--PROTEIN LIGASE"/>
    <property type="match status" value="1"/>
</dbReference>
<feature type="domain" description="BPL/LPL catalytic" evidence="2">
    <location>
        <begin position="1"/>
        <end position="188"/>
    </location>
</feature>
<dbReference type="EC" id="6.3.4.15" evidence="3"/>
<dbReference type="AlphaFoldDB" id="A0AAW9S504"/>
<keyword evidence="4" id="KW-1185">Reference proteome</keyword>
<dbReference type="PANTHER" id="PTHR12835">
    <property type="entry name" value="BIOTIN PROTEIN LIGASE"/>
    <property type="match status" value="1"/>
</dbReference>
<dbReference type="SUPFAM" id="SSF55681">
    <property type="entry name" value="Class II aaRS and biotin synthetases"/>
    <property type="match status" value="1"/>
</dbReference>
<dbReference type="Pfam" id="PF03099">
    <property type="entry name" value="BPL_LplA_LipB"/>
    <property type="match status" value="1"/>
</dbReference>
<gene>
    <name evidence="3" type="ORF">AAG747_20215</name>
</gene>
<dbReference type="NCBIfam" id="TIGR00121">
    <property type="entry name" value="birA_ligase"/>
    <property type="match status" value="1"/>
</dbReference>
<name>A0AAW9S504_9BACT</name>
<keyword evidence="1 3" id="KW-0436">Ligase</keyword>
<dbReference type="InterPro" id="IPR004143">
    <property type="entry name" value="BPL_LPL_catalytic"/>
</dbReference>
<comment type="caution">
    <text evidence="3">The sequence shown here is derived from an EMBL/GenBank/DDBJ whole genome shotgun (WGS) entry which is preliminary data.</text>
</comment>
<evidence type="ECO:0000259" key="2">
    <source>
        <dbReference type="PROSITE" id="PS51733"/>
    </source>
</evidence>